<evidence type="ECO:0000259" key="5">
    <source>
        <dbReference type="PROSITE" id="PS50600"/>
    </source>
</evidence>
<dbReference type="Proteomes" id="UP001345963">
    <property type="component" value="Unassembled WGS sequence"/>
</dbReference>
<dbReference type="SUPFAM" id="SSF54001">
    <property type="entry name" value="Cysteine proteinases"/>
    <property type="match status" value="1"/>
</dbReference>
<feature type="domain" description="Ubiquitin-like protease family profile" evidence="5">
    <location>
        <begin position="192"/>
        <end position="344"/>
    </location>
</feature>
<evidence type="ECO:0000256" key="3">
    <source>
        <dbReference type="ARBA" id="ARBA00022801"/>
    </source>
</evidence>
<dbReference type="EMBL" id="JAHUTI010030941">
    <property type="protein sequence ID" value="MED6242394.1"/>
    <property type="molecule type" value="Genomic_DNA"/>
</dbReference>
<accession>A0ABU7AYI8</accession>
<dbReference type="PROSITE" id="PS50600">
    <property type="entry name" value="ULP_PROTEASE"/>
    <property type="match status" value="1"/>
</dbReference>
<keyword evidence="3" id="KW-0378">Hydrolase</keyword>
<comment type="similarity">
    <text evidence="1">Belongs to the peptidase C48 family.</text>
</comment>
<dbReference type="PANTHER" id="PTHR12606">
    <property type="entry name" value="SENTRIN/SUMO-SPECIFIC PROTEASE"/>
    <property type="match status" value="1"/>
</dbReference>
<dbReference type="InterPro" id="IPR003653">
    <property type="entry name" value="Peptidase_C48_C"/>
</dbReference>
<gene>
    <name evidence="6" type="ORF">ATANTOWER_004056</name>
</gene>
<dbReference type="Gene3D" id="3.40.395.10">
    <property type="entry name" value="Adenoviral Proteinase, Chain A"/>
    <property type="match status" value="1"/>
</dbReference>
<dbReference type="Pfam" id="PF02902">
    <property type="entry name" value="Peptidase_C48"/>
    <property type="match status" value="1"/>
</dbReference>
<dbReference type="InterPro" id="IPR038765">
    <property type="entry name" value="Papain-like_cys_pep_sf"/>
</dbReference>
<name>A0ABU7AYI8_9TELE</name>
<protein>
    <recommendedName>
        <fullName evidence="5">Ubiquitin-like protease family profile domain-containing protein</fullName>
    </recommendedName>
</protein>
<keyword evidence="4" id="KW-0788">Thiol protease</keyword>
<comment type="caution">
    <text evidence="6">The sequence shown here is derived from an EMBL/GenBank/DDBJ whole genome shotgun (WGS) entry which is preliminary data.</text>
</comment>
<organism evidence="6 7">
    <name type="scientific">Ataeniobius toweri</name>
    <dbReference type="NCBI Taxonomy" id="208326"/>
    <lineage>
        <taxon>Eukaryota</taxon>
        <taxon>Metazoa</taxon>
        <taxon>Chordata</taxon>
        <taxon>Craniata</taxon>
        <taxon>Vertebrata</taxon>
        <taxon>Euteleostomi</taxon>
        <taxon>Actinopterygii</taxon>
        <taxon>Neopterygii</taxon>
        <taxon>Teleostei</taxon>
        <taxon>Neoteleostei</taxon>
        <taxon>Acanthomorphata</taxon>
        <taxon>Ovalentaria</taxon>
        <taxon>Atherinomorphae</taxon>
        <taxon>Cyprinodontiformes</taxon>
        <taxon>Goodeidae</taxon>
        <taxon>Ataeniobius</taxon>
    </lineage>
</organism>
<keyword evidence="2" id="KW-0645">Protease</keyword>
<evidence type="ECO:0000256" key="2">
    <source>
        <dbReference type="ARBA" id="ARBA00022670"/>
    </source>
</evidence>
<dbReference type="PANTHER" id="PTHR12606:SF141">
    <property type="entry name" value="GH15225P-RELATED"/>
    <property type="match status" value="1"/>
</dbReference>
<sequence length="426" mass="48167">MPFEVPENILIDSKIEDTLGKESVLEAIKKRDTIFQLVQQNIKTAQQKYKTTTHKSETFKVGEKVLRLNIRSQQRKGGKLEKNWTGPYTIVNLINKSADLQSPTTFLPNVNIDQLRLFIEQEPIIPQNIIKTGKPASSTQPAGDPASTLQGVEAATDPAVPPFSGSTKVEQDIRKAWDGMTAAVLLSKIGPYKLFYFDIFRTAPGRELESELINAYMKFLERKHNTSSAEKVLCIDSFGMSAVWQKKIPRFKWDPTDYSTLYGIVNDNHHWFVIIIFPKQRKSLLLDSLGESSQKLKRCQEISRALVKKQGMNVSRWECNTLPHPLQPDSSSCGVFAIKFVEKILEGQQPVFPAGRKDVEMLRWQIAVTVLEASDDLTDICCICGQKDDPSDTAKKWDSFAETRCLSFHGVRRSPAAQARRTGYER</sequence>
<evidence type="ECO:0000256" key="1">
    <source>
        <dbReference type="ARBA" id="ARBA00005234"/>
    </source>
</evidence>
<proteinExistence type="inferred from homology"/>
<keyword evidence="7" id="KW-1185">Reference proteome</keyword>
<reference evidence="6 7" key="1">
    <citation type="submission" date="2021-07" db="EMBL/GenBank/DDBJ databases">
        <authorList>
            <person name="Palmer J.M."/>
        </authorList>
    </citation>
    <scope>NUCLEOTIDE SEQUENCE [LARGE SCALE GENOMIC DNA]</scope>
    <source>
        <strain evidence="6 7">AT_MEX2019</strain>
        <tissue evidence="6">Muscle</tissue>
    </source>
</reference>
<evidence type="ECO:0000313" key="7">
    <source>
        <dbReference type="Proteomes" id="UP001345963"/>
    </source>
</evidence>
<evidence type="ECO:0000256" key="4">
    <source>
        <dbReference type="ARBA" id="ARBA00022807"/>
    </source>
</evidence>
<evidence type="ECO:0000313" key="6">
    <source>
        <dbReference type="EMBL" id="MED6242394.1"/>
    </source>
</evidence>